<evidence type="ECO:0000256" key="2">
    <source>
        <dbReference type="ARBA" id="ARBA00022821"/>
    </source>
</evidence>
<reference evidence="9" key="2">
    <citation type="submission" date="2022-03" db="EMBL/GenBank/DDBJ databases">
        <title>Draft title - Genomic analysis of global carrot germplasm unveils the trajectory of domestication and the origin of high carotenoid orange carrot.</title>
        <authorList>
            <person name="Iorizzo M."/>
            <person name="Ellison S."/>
            <person name="Senalik D."/>
            <person name="Macko-Podgorni A."/>
            <person name="Grzebelus D."/>
            <person name="Bostan H."/>
            <person name="Rolling W."/>
            <person name="Curaba J."/>
            <person name="Simon P."/>
        </authorList>
    </citation>
    <scope>NUCLEOTIDE SEQUENCE</scope>
    <source>
        <tissue evidence="9">Leaf</tissue>
    </source>
</reference>
<dbReference type="InterPro" id="IPR044808">
    <property type="entry name" value="ERF_plant"/>
</dbReference>
<gene>
    <name evidence="8" type="ORF">DCAR_014152</name>
    <name evidence="9" type="ORF">DCAR_0416786</name>
</gene>
<evidence type="ECO:0000313" key="8">
    <source>
        <dbReference type="EMBL" id="KZM98486.1"/>
    </source>
</evidence>
<name>A0A165XSW0_DAUCS</name>
<dbReference type="KEGG" id="dcr:108217372"/>
<keyword evidence="4" id="KW-0238">DNA-binding</keyword>
<organism evidence="8">
    <name type="scientific">Daucus carota subsp. sativus</name>
    <name type="common">Carrot</name>
    <dbReference type="NCBI Taxonomy" id="79200"/>
    <lineage>
        <taxon>Eukaryota</taxon>
        <taxon>Viridiplantae</taxon>
        <taxon>Streptophyta</taxon>
        <taxon>Embryophyta</taxon>
        <taxon>Tracheophyta</taxon>
        <taxon>Spermatophyta</taxon>
        <taxon>Magnoliopsida</taxon>
        <taxon>eudicotyledons</taxon>
        <taxon>Gunneridae</taxon>
        <taxon>Pentapetalae</taxon>
        <taxon>asterids</taxon>
        <taxon>campanulids</taxon>
        <taxon>Apiales</taxon>
        <taxon>Apiaceae</taxon>
        <taxon>Apioideae</taxon>
        <taxon>Scandiceae</taxon>
        <taxon>Daucinae</taxon>
        <taxon>Daucus</taxon>
        <taxon>Daucus sect. Daucus</taxon>
    </lineage>
</organism>
<dbReference type="GO" id="GO:0003677">
    <property type="term" value="F:DNA binding"/>
    <property type="evidence" value="ECO:0007669"/>
    <property type="project" value="UniProtKB-KW"/>
</dbReference>
<reference evidence="8" key="1">
    <citation type="journal article" date="2016" name="Nat. Genet.">
        <title>A high-quality carrot genome assembly provides new insights into carotenoid accumulation and asterid genome evolution.</title>
        <authorList>
            <person name="Iorizzo M."/>
            <person name="Ellison S."/>
            <person name="Senalik D."/>
            <person name="Zeng P."/>
            <person name="Satapoomin P."/>
            <person name="Huang J."/>
            <person name="Bowman M."/>
            <person name="Iovene M."/>
            <person name="Sanseverino W."/>
            <person name="Cavagnaro P."/>
            <person name="Yildiz M."/>
            <person name="Macko-Podgorni A."/>
            <person name="Moranska E."/>
            <person name="Grzebelus E."/>
            <person name="Grzebelus D."/>
            <person name="Ashrafi H."/>
            <person name="Zheng Z."/>
            <person name="Cheng S."/>
            <person name="Spooner D."/>
            <person name="Van Deynze A."/>
            <person name="Simon P."/>
        </authorList>
    </citation>
    <scope>NUCLEOTIDE SEQUENCE [LARGE SCALE GENOMIC DNA]</scope>
    <source>
        <tissue evidence="8">Leaf</tissue>
    </source>
</reference>
<evidence type="ECO:0000259" key="7">
    <source>
        <dbReference type="PROSITE" id="PS51032"/>
    </source>
</evidence>
<feature type="domain" description="AP2/ERF" evidence="7">
    <location>
        <begin position="82"/>
        <end position="140"/>
    </location>
</feature>
<dbReference type="InterPro" id="IPR016177">
    <property type="entry name" value="DNA-bd_dom_sf"/>
</dbReference>
<dbReference type="PANTHER" id="PTHR31190:SF72">
    <property type="entry name" value="AP2 DOMAIN CONTAINING PROTEIN, EXPRESSED"/>
    <property type="match status" value="1"/>
</dbReference>
<protein>
    <recommendedName>
        <fullName evidence="7">AP2/ERF domain-containing protein</fullName>
    </recommendedName>
</protein>
<dbReference type="SUPFAM" id="SSF54171">
    <property type="entry name" value="DNA-binding domain"/>
    <property type="match status" value="1"/>
</dbReference>
<dbReference type="InterPro" id="IPR001471">
    <property type="entry name" value="AP2/ERF_dom"/>
</dbReference>
<dbReference type="OrthoDB" id="670255at2759"/>
<accession>A0A165XSW0</accession>
<dbReference type="AlphaFoldDB" id="A0A165XSW0"/>
<dbReference type="PROSITE" id="PS51032">
    <property type="entry name" value="AP2_ERF"/>
    <property type="match status" value="1"/>
</dbReference>
<evidence type="ECO:0000256" key="6">
    <source>
        <dbReference type="ARBA" id="ARBA00023242"/>
    </source>
</evidence>
<dbReference type="GO" id="GO:0005634">
    <property type="term" value="C:nucleus"/>
    <property type="evidence" value="ECO:0007669"/>
    <property type="project" value="UniProtKB-SubCell"/>
</dbReference>
<dbReference type="Gene3D" id="3.30.730.10">
    <property type="entry name" value="AP2/ERF domain"/>
    <property type="match status" value="1"/>
</dbReference>
<comment type="subcellular location">
    <subcellularLocation>
        <location evidence="1">Nucleus</location>
    </subcellularLocation>
</comment>
<dbReference type="Proteomes" id="UP000077755">
    <property type="component" value="Chromosome 4"/>
</dbReference>
<keyword evidence="5" id="KW-0804">Transcription</keyword>
<sequence>MNYPSSPYSWDELLHHHSFLPSPLEYHQLNSPQLFSAFADHEPPESSNTYWSRSTNNDEEMILKMKQEQELIADDIKNEEKRYIGVRRRPWGKFAAEIRDSTRNGRRVWLGTFDSDEEAALVYDQAAYLMRGSLAHLNFSVKRVQDSLREVKYRCKEGCSPAEALKESHKMRCNTMRSKNKKINKQNSNMFVFQDLGADLLEELLNKSAESSSTCF</sequence>
<evidence type="ECO:0000313" key="9">
    <source>
        <dbReference type="EMBL" id="WOG97446.1"/>
    </source>
</evidence>
<evidence type="ECO:0000256" key="5">
    <source>
        <dbReference type="ARBA" id="ARBA00023163"/>
    </source>
</evidence>
<dbReference type="Gramene" id="KZM98486">
    <property type="protein sequence ID" value="KZM98486"/>
    <property type="gene ID" value="DCAR_014152"/>
</dbReference>
<dbReference type="FunFam" id="3.30.730.10:FF:000001">
    <property type="entry name" value="Ethylene-responsive transcription factor 2"/>
    <property type="match status" value="1"/>
</dbReference>
<dbReference type="PRINTS" id="PR00367">
    <property type="entry name" value="ETHRSPELEMNT"/>
</dbReference>
<evidence type="ECO:0000256" key="4">
    <source>
        <dbReference type="ARBA" id="ARBA00023125"/>
    </source>
</evidence>
<evidence type="ECO:0000256" key="3">
    <source>
        <dbReference type="ARBA" id="ARBA00023015"/>
    </source>
</evidence>
<dbReference type="CDD" id="cd00018">
    <property type="entry name" value="AP2"/>
    <property type="match status" value="1"/>
</dbReference>
<dbReference type="Pfam" id="PF00847">
    <property type="entry name" value="AP2"/>
    <property type="match status" value="1"/>
</dbReference>
<dbReference type="EMBL" id="CP093346">
    <property type="protein sequence ID" value="WOG97446.1"/>
    <property type="molecule type" value="Genomic_DNA"/>
</dbReference>
<dbReference type="GO" id="GO:0003700">
    <property type="term" value="F:DNA-binding transcription factor activity"/>
    <property type="evidence" value="ECO:0007669"/>
    <property type="project" value="InterPro"/>
</dbReference>
<dbReference type="STRING" id="79200.A0A165XSW0"/>
<keyword evidence="2" id="KW-0611">Plant defense</keyword>
<dbReference type="GO" id="GO:0009873">
    <property type="term" value="P:ethylene-activated signaling pathway"/>
    <property type="evidence" value="ECO:0007669"/>
    <property type="project" value="InterPro"/>
</dbReference>
<dbReference type="InterPro" id="IPR036955">
    <property type="entry name" value="AP2/ERF_dom_sf"/>
</dbReference>
<evidence type="ECO:0000313" key="10">
    <source>
        <dbReference type="Proteomes" id="UP000077755"/>
    </source>
</evidence>
<evidence type="ECO:0000256" key="1">
    <source>
        <dbReference type="ARBA" id="ARBA00004123"/>
    </source>
</evidence>
<dbReference type="PANTHER" id="PTHR31190">
    <property type="entry name" value="DNA-BINDING DOMAIN"/>
    <property type="match status" value="1"/>
</dbReference>
<proteinExistence type="predicted"/>
<dbReference type="EMBL" id="LNRQ01000004">
    <property type="protein sequence ID" value="KZM98486.1"/>
    <property type="molecule type" value="Genomic_DNA"/>
</dbReference>
<dbReference type="SMART" id="SM00380">
    <property type="entry name" value="AP2"/>
    <property type="match status" value="1"/>
</dbReference>
<keyword evidence="6" id="KW-0539">Nucleus</keyword>
<dbReference type="GO" id="GO:0006952">
    <property type="term" value="P:defense response"/>
    <property type="evidence" value="ECO:0007669"/>
    <property type="project" value="UniProtKB-KW"/>
</dbReference>
<keyword evidence="10" id="KW-1185">Reference proteome</keyword>
<keyword evidence="3" id="KW-0805">Transcription regulation</keyword>